<accession>A0A0P0YB39</accession>
<keyword evidence="2" id="KW-1185">Reference proteome</keyword>
<dbReference type="AlphaFoldDB" id="A0A0P0YB39"/>
<reference evidence="2" key="1">
    <citation type="journal article" date="2005" name="Nature">
        <title>The map-based sequence of the rice genome.</title>
        <authorList>
            <consortium name="International rice genome sequencing project (IRGSP)"/>
            <person name="Matsumoto T."/>
            <person name="Wu J."/>
            <person name="Kanamori H."/>
            <person name="Katayose Y."/>
            <person name="Fujisawa M."/>
            <person name="Namiki N."/>
            <person name="Mizuno H."/>
            <person name="Yamamoto K."/>
            <person name="Antonio B.A."/>
            <person name="Baba T."/>
            <person name="Sakata K."/>
            <person name="Nagamura Y."/>
            <person name="Aoki H."/>
            <person name="Arikawa K."/>
            <person name="Arita K."/>
            <person name="Bito T."/>
            <person name="Chiden Y."/>
            <person name="Fujitsuka N."/>
            <person name="Fukunaka R."/>
            <person name="Hamada M."/>
            <person name="Harada C."/>
            <person name="Hayashi A."/>
            <person name="Hijishita S."/>
            <person name="Honda M."/>
            <person name="Hosokawa S."/>
            <person name="Ichikawa Y."/>
            <person name="Idonuma A."/>
            <person name="Iijima M."/>
            <person name="Ikeda M."/>
            <person name="Ikeno M."/>
            <person name="Ito K."/>
            <person name="Ito S."/>
            <person name="Ito T."/>
            <person name="Ito Y."/>
            <person name="Ito Y."/>
            <person name="Iwabuchi A."/>
            <person name="Kamiya K."/>
            <person name="Karasawa W."/>
            <person name="Kurita K."/>
            <person name="Katagiri S."/>
            <person name="Kikuta A."/>
            <person name="Kobayashi H."/>
            <person name="Kobayashi N."/>
            <person name="Machita K."/>
            <person name="Maehara T."/>
            <person name="Masukawa M."/>
            <person name="Mizubayashi T."/>
            <person name="Mukai Y."/>
            <person name="Nagasaki H."/>
            <person name="Nagata Y."/>
            <person name="Naito S."/>
            <person name="Nakashima M."/>
            <person name="Nakama Y."/>
            <person name="Nakamichi Y."/>
            <person name="Nakamura M."/>
            <person name="Meguro A."/>
            <person name="Negishi M."/>
            <person name="Ohta I."/>
            <person name="Ohta T."/>
            <person name="Okamoto M."/>
            <person name="Ono N."/>
            <person name="Saji S."/>
            <person name="Sakaguchi M."/>
            <person name="Sakai K."/>
            <person name="Shibata M."/>
            <person name="Shimokawa T."/>
            <person name="Song J."/>
            <person name="Takazaki Y."/>
            <person name="Terasawa K."/>
            <person name="Tsugane M."/>
            <person name="Tsuji K."/>
            <person name="Ueda S."/>
            <person name="Waki K."/>
            <person name="Yamagata H."/>
            <person name="Yamamoto M."/>
            <person name="Yamamoto S."/>
            <person name="Yamane H."/>
            <person name="Yoshiki S."/>
            <person name="Yoshihara R."/>
            <person name="Yukawa K."/>
            <person name="Zhong H."/>
            <person name="Yano M."/>
            <person name="Yuan Q."/>
            <person name="Ouyang S."/>
            <person name="Liu J."/>
            <person name="Jones K.M."/>
            <person name="Gansberger K."/>
            <person name="Moffat K."/>
            <person name="Hill J."/>
            <person name="Bera J."/>
            <person name="Fadrosh D."/>
            <person name="Jin S."/>
            <person name="Johri S."/>
            <person name="Kim M."/>
            <person name="Overton L."/>
            <person name="Reardon M."/>
            <person name="Tsitrin T."/>
            <person name="Vuong H."/>
            <person name="Weaver B."/>
            <person name="Ciecko A."/>
            <person name="Tallon L."/>
            <person name="Jackson J."/>
            <person name="Pai G."/>
            <person name="Aken S.V."/>
            <person name="Utterback T."/>
            <person name="Reidmuller S."/>
            <person name="Feldblyum T."/>
            <person name="Hsiao J."/>
            <person name="Zismann V."/>
            <person name="Iobst S."/>
            <person name="de Vazeille A.R."/>
            <person name="Buell C.R."/>
            <person name="Ying K."/>
            <person name="Li Y."/>
            <person name="Lu T."/>
            <person name="Huang Y."/>
            <person name="Zhao Q."/>
            <person name="Feng Q."/>
            <person name="Zhang L."/>
            <person name="Zhu J."/>
            <person name="Weng Q."/>
            <person name="Mu J."/>
            <person name="Lu Y."/>
            <person name="Fan D."/>
            <person name="Liu Y."/>
            <person name="Guan J."/>
            <person name="Zhang Y."/>
            <person name="Yu S."/>
            <person name="Liu X."/>
            <person name="Zhang Y."/>
            <person name="Hong G."/>
            <person name="Han B."/>
            <person name="Choisne N."/>
            <person name="Demange N."/>
            <person name="Orjeda G."/>
            <person name="Samain S."/>
            <person name="Cattolico L."/>
            <person name="Pelletier E."/>
            <person name="Couloux A."/>
            <person name="Segurens B."/>
            <person name="Wincker P."/>
            <person name="D'Hont A."/>
            <person name="Scarpelli C."/>
            <person name="Weissenbach J."/>
            <person name="Salanoubat M."/>
            <person name="Quetier F."/>
            <person name="Yu Y."/>
            <person name="Kim H.R."/>
            <person name="Rambo T."/>
            <person name="Currie J."/>
            <person name="Collura K."/>
            <person name="Luo M."/>
            <person name="Yang T."/>
            <person name="Ammiraju J.S.S."/>
            <person name="Engler F."/>
            <person name="Soderlund C."/>
            <person name="Wing R.A."/>
            <person name="Palmer L.E."/>
            <person name="de la Bastide M."/>
            <person name="Spiegel L."/>
            <person name="Nascimento L."/>
            <person name="Zutavern T."/>
            <person name="O'Shaughnessy A."/>
            <person name="Dike S."/>
            <person name="Dedhia N."/>
            <person name="Preston R."/>
            <person name="Balija V."/>
            <person name="McCombie W.R."/>
            <person name="Chow T."/>
            <person name="Chen H."/>
            <person name="Chung M."/>
            <person name="Chen C."/>
            <person name="Shaw J."/>
            <person name="Wu H."/>
            <person name="Hsiao K."/>
            <person name="Chao Y."/>
            <person name="Chu M."/>
            <person name="Cheng C."/>
            <person name="Hour A."/>
            <person name="Lee P."/>
            <person name="Lin S."/>
            <person name="Lin Y."/>
            <person name="Liou J."/>
            <person name="Liu S."/>
            <person name="Hsing Y."/>
            <person name="Raghuvanshi S."/>
            <person name="Mohanty A."/>
            <person name="Bharti A.K."/>
            <person name="Gaur A."/>
            <person name="Gupta V."/>
            <person name="Kumar D."/>
            <person name="Ravi V."/>
            <person name="Vij S."/>
            <person name="Kapur A."/>
            <person name="Khurana P."/>
            <person name="Khurana P."/>
            <person name="Khurana J.P."/>
            <person name="Tyagi A.K."/>
            <person name="Gaikwad K."/>
            <person name="Singh A."/>
            <person name="Dalal V."/>
            <person name="Srivastava S."/>
            <person name="Dixit A."/>
            <person name="Pal A.K."/>
            <person name="Ghazi I.A."/>
            <person name="Yadav M."/>
            <person name="Pandit A."/>
            <person name="Bhargava A."/>
            <person name="Sureshbabu K."/>
            <person name="Batra K."/>
            <person name="Sharma T.R."/>
            <person name="Mohapatra T."/>
            <person name="Singh N.K."/>
            <person name="Messing J."/>
            <person name="Nelson A.B."/>
            <person name="Fuks G."/>
            <person name="Kavchok S."/>
            <person name="Keizer G."/>
            <person name="Linton E."/>
            <person name="Llaca V."/>
            <person name="Song R."/>
            <person name="Tanyolac B."/>
            <person name="Young S."/>
            <person name="Ho-Il K."/>
            <person name="Hahn J.H."/>
            <person name="Sangsakoo G."/>
            <person name="Vanavichit A."/>
            <person name="de Mattos Luiz.A.T."/>
            <person name="Zimmer P.D."/>
            <person name="Malone G."/>
            <person name="Dellagostin O."/>
            <person name="de Oliveira A.C."/>
            <person name="Bevan M."/>
            <person name="Bancroft I."/>
            <person name="Minx P."/>
            <person name="Cordum H."/>
            <person name="Wilson R."/>
            <person name="Cheng Z."/>
            <person name="Jin W."/>
            <person name="Jiang J."/>
            <person name="Leong S.A."/>
            <person name="Iwama H."/>
            <person name="Gojobori T."/>
            <person name="Itoh T."/>
            <person name="Niimura Y."/>
            <person name="Fujii Y."/>
            <person name="Habara T."/>
            <person name="Sakai H."/>
            <person name="Sato Y."/>
            <person name="Wilson G."/>
            <person name="Kumar K."/>
            <person name="McCouch S."/>
            <person name="Juretic N."/>
            <person name="Hoen D."/>
            <person name="Wright S."/>
            <person name="Bruskiewich R."/>
            <person name="Bureau T."/>
            <person name="Miyao A."/>
            <person name="Hirochika H."/>
            <person name="Nishikawa T."/>
            <person name="Kadowaki K."/>
            <person name="Sugiura M."/>
            <person name="Burr B."/>
            <person name="Sasaki T."/>
        </authorList>
    </citation>
    <scope>NUCLEOTIDE SEQUENCE [LARGE SCALE GENOMIC DNA]</scope>
    <source>
        <strain evidence="2">cv. Nipponbare</strain>
    </source>
</reference>
<reference evidence="1 2" key="2">
    <citation type="journal article" date="2013" name="Plant Cell Physiol.">
        <title>Rice Annotation Project Database (RAP-DB): an integrative and interactive database for rice genomics.</title>
        <authorList>
            <person name="Sakai H."/>
            <person name="Lee S.S."/>
            <person name="Tanaka T."/>
            <person name="Numa H."/>
            <person name="Kim J."/>
            <person name="Kawahara Y."/>
            <person name="Wakimoto H."/>
            <person name="Yang C.C."/>
            <person name="Iwamoto M."/>
            <person name="Abe T."/>
            <person name="Yamada Y."/>
            <person name="Muto A."/>
            <person name="Inokuchi H."/>
            <person name="Ikemura T."/>
            <person name="Matsumoto T."/>
            <person name="Sasaki T."/>
            <person name="Itoh T."/>
        </authorList>
    </citation>
    <scope>NUCLEOTIDE SEQUENCE [LARGE SCALE GENOMIC DNA]</scope>
    <source>
        <strain evidence="2">cv. Nipponbare</strain>
    </source>
</reference>
<dbReference type="InParanoid" id="A0A0P0YB39"/>
<dbReference type="EMBL" id="AP014968">
    <property type="protein sequence ID" value="BAT17483.1"/>
    <property type="molecule type" value="Genomic_DNA"/>
</dbReference>
<dbReference type="Proteomes" id="UP000059680">
    <property type="component" value="Chromosome 12"/>
</dbReference>
<proteinExistence type="predicted"/>
<evidence type="ECO:0000313" key="1">
    <source>
        <dbReference type="EMBL" id="BAT17483.1"/>
    </source>
</evidence>
<sequence>MITPLPGYVLHLASDDVLPTLAEHVYRSVRLQRDTSKRAPNVFDTKIESDQETEAQKAAQTMDQDGAREFTLASPCPVGGGQRYPRHALNRSLASHPTLAQAFIVVARSKMTWPGRR</sequence>
<dbReference type="PaxDb" id="39947-A0A0P0YB39"/>
<evidence type="ECO:0000313" key="2">
    <source>
        <dbReference type="Proteomes" id="UP000059680"/>
    </source>
</evidence>
<gene>
    <name evidence="1" type="ordered locus">Os12g0539150</name>
    <name evidence="1" type="ORF">OSNPB_120539150</name>
</gene>
<organism evidence="1 2">
    <name type="scientific">Oryza sativa subsp. japonica</name>
    <name type="common">Rice</name>
    <dbReference type="NCBI Taxonomy" id="39947"/>
    <lineage>
        <taxon>Eukaryota</taxon>
        <taxon>Viridiplantae</taxon>
        <taxon>Streptophyta</taxon>
        <taxon>Embryophyta</taxon>
        <taxon>Tracheophyta</taxon>
        <taxon>Spermatophyta</taxon>
        <taxon>Magnoliopsida</taxon>
        <taxon>Liliopsida</taxon>
        <taxon>Poales</taxon>
        <taxon>Poaceae</taxon>
        <taxon>BOP clade</taxon>
        <taxon>Oryzoideae</taxon>
        <taxon>Oryzeae</taxon>
        <taxon>Oryzinae</taxon>
        <taxon>Oryza</taxon>
        <taxon>Oryza sativa</taxon>
    </lineage>
</organism>
<reference evidence="1 2" key="3">
    <citation type="journal article" date="2013" name="Rice">
        <title>Improvement of the Oryza sativa Nipponbare reference genome using next generation sequence and optical map data.</title>
        <authorList>
            <person name="Kawahara Y."/>
            <person name="de la Bastide M."/>
            <person name="Hamilton J.P."/>
            <person name="Kanamori H."/>
            <person name="McCombie W.R."/>
            <person name="Ouyang S."/>
            <person name="Schwartz D.C."/>
            <person name="Tanaka T."/>
            <person name="Wu J."/>
            <person name="Zhou S."/>
            <person name="Childs K.L."/>
            <person name="Davidson R.M."/>
            <person name="Lin H."/>
            <person name="Quesada-Ocampo L."/>
            <person name="Vaillancourt B."/>
            <person name="Sakai H."/>
            <person name="Lee S.S."/>
            <person name="Kim J."/>
            <person name="Numa H."/>
            <person name="Itoh T."/>
            <person name="Buell C.R."/>
            <person name="Matsumoto T."/>
        </authorList>
    </citation>
    <scope>NUCLEOTIDE SEQUENCE [LARGE SCALE GENOMIC DNA]</scope>
    <source>
        <strain evidence="2">cv. Nipponbare</strain>
    </source>
</reference>
<name>A0A0P0YB39_ORYSJ</name>
<protein>
    <submittedName>
        <fullName evidence="1">Os12g0539150 protein</fullName>
    </submittedName>
</protein>